<keyword evidence="6" id="KW-0238">DNA-binding</keyword>
<dbReference type="EC" id="2.1.1.-" evidence="8"/>
<evidence type="ECO:0000256" key="7">
    <source>
        <dbReference type="ARBA" id="ARBA00049120"/>
    </source>
</evidence>
<dbReference type="PROSITE" id="PS00093">
    <property type="entry name" value="N4_MTASE"/>
    <property type="match status" value="1"/>
</dbReference>
<proteinExistence type="inferred from homology"/>
<dbReference type="InterPro" id="IPR017985">
    <property type="entry name" value="MeTrfase_CN4_CS"/>
</dbReference>
<keyword evidence="3 11" id="KW-0808">Transferase</keyword>
<dbReference type="PRINTS" id="PR00508">
    <property type="entry name" value="S21N4MTFRASE"/>
</dbReference>
<dbReference type="REBASE" id="272411">
    <property type="entry name" value="M.Hsa1416ORF5280P"/>
</dbReference>
<evidence type="ECO:0000313" key="12">
    <source>
        <dbReference type="Proteomes" id="UP000029714"/>
    </source>
</evidence>
<dbReference type="EMBL" id="QBIU01000002">
    <property type="protein sequence ID" value="MWV70231.1"/>
    <property type="molecule type" value="Genomic_DNA"/>
</dbReference>
<keyword evidence="2 11" id="KW-0489">Methyltransferase</keyword>
<dbReference type="GO" id="GO:0003677">
    <property type="term" value="F:DNA binding"/>
    <property type="evidence" value="ECO:0007669"/>
    <property type="project" value="UniProtKB-KW"/>
</dbReference>
<evidence type="ECO:0000313" key="10">
    <source>
        <dbReference type="EMBL" id="MWV70231.1"/>
    </source>
</evidence>
<dbReference type="InterPro" id="IPR002941">
    <property type="entry name" value="DNA_methylase_N4/N6"/>
</dbReference>
<reference evidence="11" key="3">
    <citation type="submission" date="2018-04" db="EMBL/GenBank/DDBJ databases">
        <authorList>
            <person name="Sheh A."/>
            <person name="Shen Z."/>
            <person name="Mannion A.J."/>
            <person name="Fox J.G."/>
        </authorList>
    </citation>
    <scope>NUCLEOTIDE SEQUENCE</scope>
    <source>
        <strain evidence="11">MIT 97-6194</strain>
    </source>
</reference>
<reference evidence="11 12" key="2">
    <citation type="journal article" date="2016" name="Infect. Immun.">
        <title>Helicobacter saguini, a Novel Helicobacter Isolated from Cotton-Top Tamarins with Ulcerative Colitis, Has Proinflammatory Properties and Induces Typhlocolitis and Dysplasia in Gnotobiotic IL-10-/- Mice.</title>
        <authorList>
            <person name="Shen Z."/>
            <person name="Mannion A."/>
            <person name="Whary M.T."/>
            <person name="Muthupalani S."/>
            <person name="Sheh A."/>
            <person name="Feng Y."/>
            <person name="Gong G."/>
            <person name="Vandamme P."/>
            <person name="Holcombe H.R."/>
            <person name="Paster B.J."/>
            <person name="Fox J.G."/>
        </authorList>
    </citation>
    <scope>NUCLEOTIDE SEQUENCE [LARGE SCALE GENOMIC DNA]</scope>
    <source>
        <strain evidence="11 12">MIT 97-6194</strain>
    </source>
</reference>
<dbReference type="Proteomes" id="UP000477070">
    <property type="component" value="Unassembled WGS sequence"/>
</dbReference>
<dbReference type="GO" id="GO:0008170">
    <property type="term" value="F:N-methyltransferase activity"/>
    <property type="evidence" value="ECO:0007669"/>
    <property type="project" value="InterPro"/>
</dbReference>
<feature type="domain" description="DNA methylase N-4/N-6" evidence="9">
    <location>
        <begin position="9"/>
        <end position="250"/>
    </location>
</feature>
<evidence type="ECO:0000313" key="13">
    <source>
        <dbReference type="Proteomes" id="UP000477070"/>
    </source>
</evidence>
<protein>
    <recommendedName>
        <fullName evidence="8">Methyltransferase</fullName>
        <ecNumber evidence="8">2.1.1.-</ecNumber>
    </recommendedName>
</protein>
<dbReference type="GO" id="GO:0032259">
    <property type="term" value="P:methylation"/>
    <property type="evidence" value="ECO:0007669"/>
    <property type="project" value="UniProtKB-KW"/>
</dbReference>
<dbReference type="GO" id="GO:0009307">
    <property type="term" value="P:DNA restriction-modification system"/>
    <property type="evidence" value="ECO:0007669"/>
    <property type="project" value="UniProtKB-KW"/>
</dbReference>
<dbReference type="Gene3D" id="3.40.50.150">
    <property type="entry name" value="Vaccinia Virus protein VP39"/>
    <property type="match status" value="1"/>
</dbReference>
<evidence type="ECO:0000256" key="6">
    <source>
        <dbReference type="ARBA" id="ARBA00023125"/>
    </source>
</evidence>
<reference evidence="11 12" key="1">
    <citation type="journal article" date="2014" name="Genome Announc.">
        <title>Draft genome sequences of eight enterohepatic helicobacter species isolated from both laboratory and wild rodents.</title>
        <authorList>
            <person name="Sheh A."/>
            <person name="Shen Z."/>
            <person name="Fox J.G."/>
        </authorList>
    </citation>
    <scope>NUCLEOTIDE SEQUENCE [LARGE SCALE GENOMIC DNA]</scope>
    <source>
        <strain evidence="11 12">MIT 97-6194</strain>
    </source>
</reference>
<dbReference type="InterPro" id="IPR001091">
    <property type="entry name" value="RM_Methyltransferase"/>
</dbReference>
<evidence type="ECO:0000259" key="9">
    <source>
        <dbReference type="Pfam" id="PF01555"/>
    </source>
</evidence>
<name>A0A347W7I9_9HELI</name>
<keyword evidence="12" id="KW-1185">Reference proteome</keyword>
<evidence type="ECO:0000313" key="11">
    <source>
        <dbReference type="EMBL" id="TLD91643.1"/>
    </source>
</evidence>
<dbReference type="Proteomes" id="UP000029714">
    <property type="component" value="Unassembled WGS sequence"/>
</dbReference>
<evidence type="ECO:0000256" key="3">
    <source>
        <dbReference type="ARBA" id="ARBA00022679"/>
    </source>
</evidence>
<evidence type="ECO:0000256" key="8">
    <source>
        <dbReference type="RuleBase" id="RU362026"/>
    </source>
</evidence>
<sequence>MCEMQDSSIHLIITSPPYFCIKDYSMGGFRNVNDVGSIKDYSIFIEKLLNVWKECYRILTPNGKLCINVPLLPIKKAQFKTHYNRHLFDLNADIQHSILTNIKGLYLLDLYVWNKTNSSKSLVFGSYPYPSNFYSQNTSEFIAIYVKDGKPRNIDSKTKEISKLTQKEWLEFTKKVWEINVPTRFDIAHGKHPAIMPSEIPYRLIKMFSFVGDNVLDCFCGSGTTLKVAKELNRNYVGYEIYPHFKDVIESKLGIKQKVLSLF</sequence>
<evidence type="ECO:0000256" key="2">
    <source>
        <dbReference type="ARBA" id="ARBA00022603"/>
    </source>
</evidence>
<comment type="similarity">
    <text evidence="1">Belongs to the N(4)/N(6)-methyltransferase family. N(4) subfamily.</text>
</comment>
<dbReference type="InterPro" id="IPR029063">
    <property type="entry name" value="SAM-dependent_MTases_sf"/>
</dbReference>
<evidence type="ECO:0000256" key="4">
    <source>
        <dbReference type="ARBA" id="ARBA00022691"/>
    </source>
</evidence>
<dbReference type="STRING" id="1548018.LS64_01915"/>
<organism evidence="11 12">
    <name type="scientific">Helicobacter saguini</name>
    <dbReference type="NCBI Taxonomy" id="1548018"/>
    <lineage>
        <taxon>Bacteria</taxon>
        <taxon>Pseudomonadati</taxon>
        <taxon>Campylobacterota</taxon>
        <taxon>Epsilonproteobacteria</taxon>
        <taxon>Campylobacterales</taxon>
        <taxon>Helicobacteraceae</taxon>
        <taxon>Helicobacter</taxon>
    </lineage>
</organism>
<dbReference type="OrthoDB" id="9773060at2"/>
<keyword evidence="5" id="KW-0680">Restriction system</keyword>
<dbReference type="SUPFAM" id="SSF53335">
    <property type="entry name" value="S-adenosyl-L-methionine-dependent methyltransferases"/>
    <property type="match status" value="1"/>
</dbReference>
<evidence type="ECO:0000256" key="5">
    <source>
        <dbReference type="ARBA" id="ARBA00022747"/>
    </source>
</evidence>
<comment type="caution">
    <text evidence="11">The sequence shown here is derived from an EMBL/GenBank/DDBJ whole genome shotgun (WGS) entry which is preliminary data.</text>
</comment>
<comment type="catalytic activity">
    <reaction evidence="7">
        <text>a 2'-deoxycytidine in DNA + S-adenosyl-L-methionine = an N(4)-methyl-2'-deoxycytidine in DNA + S-adenosyl-L-homocysteine + H(+)</text>
        <dbReference type="Rhea" id="RHEA:16857"/>
        <dbReference type="Rhea" id="RHEA-COMP:11369"/>
        <dbReference type="Rhea" id="RHEA-COMP:13674"/>
        <dbReference type="ChEBI" id="CHEBI:15378"/>
        <dbReference type="ChEBI" id="CHEBI:57856"/>
        <dbReference type="ChEBI" id="CHEBI:59789"/>
        <dbReference type="ChEBI" id="CHEBI:85452"/>
        <dbReference type="ChEBI" id="CHEBI:137933"/>
        <dbReference type="EC" id="2.1.1.113"/>
    </reaction>
</comment>
<dbReference type="EMBL" id="JRMP02000031">
    <property type="protein sequence ID" value="TLD91643.1"/>
    <property type="molecule type" value="Genomic_DNA"/>
</dbReference>
<dbReference type="Pfam" id="PF01555">
    <property type="entry name" value="N6_N4_Mtase"/>
    <property type="match status" value="1"/>
</dbReference>
<reference evidence="10 13" key="4">
    <citation type="submission" date="2019-12" db="EMBL/GenBank/DDBJ databases">
        <title>Multi-Generational Helicobacter saguini Isolates.</title>
        <authorList>
            <person name="Mannion A."/>
            <person name="Shen Z."/>
            <person name="Fox J.G."/>
        </authorList>
    </citation>
    <scope>NUCLEOTIDE SEQUENCE [LARGE SCALE GENOMIC DNA]</scope>
    <source>
        <strain evidence="10">16-048</strain>
        <strain evidence="13">16-048 (F4)</strain>
    </source>
</reference>
<gene>
    <name evidence="10" type="ORF">DCO61_09515</name>
    <name evidence="11" type="ORF">LS64_011630</name>
</gene>
<dbReference type="GO" id="GO:0015667">
    <property type="term" value="F:site-specific DNA-methyltransferase (cytosine-N4-specific) activity"/>
    <property type="evidence" value="ECO:0007669"/>
    <property type="project" value="UniProtKB-EC"/>
</dbReference>
<keyword evidence="4" id="KW-0949">S-adenosyl-L-methionine</keyword>
<accession>A0A347W7I9</accession>
<dbReference type="RefSeq" id="WP_052062321.1">
    <property type="nucleotide sequence ID" value="NZ_JRMP02000031.1"/>
</dbReference>
<dbReference type="AlphaFoldDB" id="A0A347W7I9"/>
<evidence type="ECO:0000256" key="1">
    <source>
        <dbReference type="ARBA" id="ARBA00010203"/>
    </source>
</evidence>